<dbReference type="EMBL" id="JAUEDM010000004">
    <property type="protein sequence ID" value="KAK3318775.1"/>
    <property type="molecule type" value="Genomic_DNA"/>
</dbReference>
<organism evidence="2 3">
    <name type="scientific">Apodospora peruviana</name>
    <dbReference type="NCBI Taxonomy" id="516989"/>
    <lineage>
        <taxon>Eukaryota</taxon>
        <taxon>Fungi</taxon>
        <taxon>Dikarya</taxon>
        <taxon>Ascomycota</taxon>
        <taxon>Pezizomycotina</taxon>
        <taxon>Sordariomycetes</taxon>
        <taxon>Sordariomycetidae</taxon>
        <taxon>Sordariales</taxon>
        <taxon>Lasiosphaeriaceae</taxon>
        <taxon>Apodospora</taxon>
    </lineage>
</organism>
<evidence type="ECO:0008006" key="4">
    <source>
        <dbReference type="Google" id="ProtNLM"/>
    </source>
</evidence>
<proteinExistence type="predicted"/>
<evidence type="ECO:0000313" key="3">
    <source>
        <dbReference type="Proteomes" id="UP001283341"/>
    </source>
</evidence>
<gene>
    <name evidence="2" type="ORF">B0H66DRAFT_591446</name>
</gene>
<reference evidence="2" key="1">
    <citation type="journal article" date="2023" name="Mol. Phylogenet. Evol.">
        <title>Genome-scale phylogeny and comparative genomics of the fungal order Sordariales.</title>
        <authorList>
            <person name="Hensen N."/>
            <person name="Bonometti L."/>
            <person name="Westerberg I."/>
            <person name="Brannstrom I.O."/>
            <person name="Guillou S."/>
            <person name="Cros-Aarteil S."/>
            <person name="Calhoun S."/>
            <person name="Haridas S."/>
            <person name="Kuo A."/>
            <person name="Mondo S."/>
            <person name="Pangilinan J."/>
            <person name="Riley R."/>
            <person name="LaButti K."/>
            <person name="Andreopoulos B."/>
            <person name="Lipzen A."/>
            <person name="Chen C."/>
            <person name="Yan M."/>
            <person name="Daum C."/>
            <person name="Ng V."/>
            <person name="Clum A."/>
            <person name="Steindorff A."/>
            <person name="Ohm R.A."/>
            <person name="Martin F."/>
            <person name="Silar P."/>
            <person name="Natvig D.O."/>
            <person name="Lalanne C."/>
            <person name="Gautier V."/>
            <person name="Ament-Velasquez S.L."/>
            <person name="Kruys A."/>
            <person name="Hutchinson M.I."/>
            <person name="Powell A.J."/>
            <person name="Barry K."/>
            <person name="Miller A.N."/>
            <person name="Grigoriev I.V."/>
            <person name="Debuchy R."/>
            <person name="Gladieux P."/>
            <person name="Hiltunen Thoren M."/>
            <person name="Johannesson H."/>
        </authorList>
    </citation>
    <scope>NUCLEOTIDE SEQUENCE</scope>
    <source>
        <strain evidence="2">CBS 118394</strain>
    </source>
</reference>
<evidence type="ECO:0000313" key="2">
    <source>
        <dbReference type="EMBL" id="KAK3318775.1"/>
    </source>
</evidence>
<feature type="region of interest" description="Disordered" evidence="1">
    <location>
        <begin position="135"/>
        <end position="168"/>
    </location>
</feature>
<protein>
    <recommendedName>
        <fullName evidence="4">Fungal N-terminal domain-containing protein</fullName>
    </recommendedName>
</protein>
<name>A0AAE0I5F9_9PEZI</name>
<keyword evidence="3" id="KW-1185">Reference proteome</keyword>
<accession>A0AAE0I5F9</accession>
<comment type="caution">
    <text evidence="2">The sequence shown here is derived from an EMBL/GenBank/DDBJ whole genome shotgun (WGS) entry which is preliminary data.</text>
</comment>
<dbReference type="Proteomes" id="UP001283341">
    <property type="component" value="Unassembled WGS sequence"/>
</dbReference>
<sequence length="278" mass="30571">MDPLSALTGLAGLLDVTTRSSVALHRLYKGFKYGPDVILALSNEFTDLSLNKAEDVLTRLDALSRKLSAQKQSGQRVRWIWYQSKAAALKDELREVRRRIHELLVAQNITITADIHLRLRNISLSVINGSEGVAETEGSGAVANENKDKVAESEVSEDALESPPSADSEAIQPVLEMAHRISTLEECLTATLVQRSILDRPRSKKSVTGLPATPSDAFCQTDAVYFTLGPVQRSCSSNTCRCQCHQPTQPDLSWDFANCHEANLGSSVRGIQWLPCWP</sequence>
<evidence type="ECO:0000256" key="1">
    <source>
        <dbReference type="SAM" id="MobiDB-lite"/>
    </source>
</evidence>
<dbReference type="AlphaFoldDB" id="A0AAE0I5F9"/>
<reference evidence="2" key="2">
    <citation type="submission" date="2023-06" db="EMBL/GenBank/DDBJ databases">
        <authorList>
            <consortium name="Lawrence Berkeley National Laboratory"/>
            <person name="Haridas S."/>
            <person name="Hensen N."/>
            <person name="Bonometti L."/>
            <person name="Westerberg I."/>
            <person name="Brannstrom I.O."/>
            <person name="Guillou S."/>
            <person name="Cros-Aarteil S."/>
            <person name="Calhoun S."/>
            <person name="Kuo A."/>
            <person name="Mondo S."/>
            <person name="Pangilinan J."/>
            <person name="Riley R."/>
            <person name="Labutti K."/>
            <person name="Andreopoulos B."/>
            <person name="Lipzen A."/>
            <person name="Chen C."/>
            <person name="Yanf M."/>
            <person name="Daum C."/>
            <person name="Ng V."/>
            <person name="Clum A."/>
            <person name="Steindorff A."/>
            <person name="Ohm R."/>
            <person name="Martin F."/>
            <person name="Silar P."/>
            <person name="Natvig D."/>
            <person name="Lalanne C."/>
            <person name="Gautier V."/>
            <person name="Ament-Velasquez S.L."/>
            <person name="Kruys A."/>
            <person name="Hutchinson M.I."/>
            <person name="Powell A.J."/>
            <person name="Barry K."/>
            <person name="Miller A.N."/>
            <person name="Grigoriev I.V."/>
            <person name="Debuchy R."/>
            <person name="Gladieux P."/>
            <person name="Thoren M.H."/>
            <person name="Johannesson H."/>
        </authorList>
    </citation>
    <scope>NUCLEOTIDE SEQUENCE</scope>
    <source>
        <strain evidence="2">CBS 118394</strain>
    </source>
</reference>